<dbReference type="OrthoDB" id="9792284at2"/>
<dbReference type="RefSeq" id="WP_090134785.1">
    <property type="nucleotide sequence ID" value="NZ_FOLY01000005.1"/>
</dbReference>
<evidence type="ECO:0000313" key="4">
    <source>
        <dbReference type="Proteomes" id="UP000199046"/>
    </source>
</evidence>
<evidence type="ECO:0000313" key="3">
    <source>
        <dbReference type="EMBL" id="SFC75172.1"/>
    </source>
</evidence>
<protein>
    <submittedName>
        <fullName evidence="3">Protease I</fullName>
    </submittedName>
</protein>
<feature type="domain" description="DJ-1/PfpI" evidence="2">
    <location>
        <begin position="9"/>
        <end position="176"/>
    </location>
</feature>
<evidence type="ECO:0000259" key="2">
    <source>
        <dbReference type="Pfam" id="PF01965"/>
    </source>
</evidence>
<dbReference type="InterPro" id="IPR002818">
    <property type="entry name" value="DJ-1/PfpI"/>
</dbReference>
<dbReference type="GO" id="GO:0006508">
    <property type="term" value="P:proteolysis"/>
    <property type="evidence" value="ECO:0007669"/>
    <property type="project" value="UniProtKB-KW"/>
</dbReference>
<dbReference type="GO" id="GO:0008233">
    <property type="term" value="F:peptidase activity"/>
    <property type="evidence" value="ECO:0007669"/>
    <property type="project" value="UniProtKB-KW"/>
</dbReference>
<proteinExistence type="inferred from homology"/>
<reference evidence="4" key="1">
    <citation type="submission" date="2016-10" db="EMBL/GenBank/DDBJ databases">
        <authorList>
            <person name="Varghese N."/>
            <person name="Submissions S."/>
        </authorList>
    </citation>
    <scope>NUCLEOTIDE SEQUENCE [LARGE SCALE GENOMIC DNA]</scope>
    <source>
        <strain evidence="4">DSM 23439</strain>
    </source>
</reference>
<keyword evidence="3" id="KW-0378">Hydrolase</keyword>
<dbReference type="SUPFAM" id="SSF52317">
    <property type="entry name" value="Class I glutamine amidotransferase-like"/>
    <property type="match status" value="1"/>
</dbReference>
<dbReference type="Pfam" id="PF01965">
    <property type="entry name" value="DJ-1_PfpI"/>
    <property type="match status" value="1"/>
</dbReference>
<dbReference type="InterPro" id="IPR029062">
    <property type="entry name" value="Class_I_gatase-like"/>
</dbReference>
<dbReference type="STRING" id="402385.SAMN05421848_2628"/>
<gene>
    <name evidence="3" type="ORF">SAMN05421848_2628</name>
</gene>
<keyword evidence="4" id="KW-1185">Reference proteome</keyword>
<dbReference type="PANTHER" id="PTHR42733">
    <property type="entry name" value="DJ-1 PROTEIN"/>
    <property type="match status" value="1"/>
</dbReference>
<dbReference type="EMBL" id="FOLY01000005">
    <property type="protein sequence ID" value="SFC75172.1"/>
    <property type="molecule type" value="Genomic_DNA"/>
</dbReference>
<dbReference type="Gene3D" id="3.40.50.880">
    <property type="match status" value="1"/>
</dbReference>
<keyword evidence="3" id="KW-0645">Protease</keyword>
<dbReference type="CDD" id="cd03134">
    <property type="entry name" value="GATase1_PfpI_like"/>
    <property type="match status" value="1"/>
</dbReference>
<name>A0A1I1LRN3_9GAMM</name>
<accession>A0A1I1LRN3</accession>
<organism evidence="3 4">
    <name type="scientific">Kushneria avicenniae</name>
    <dbReference type="NCBI Taxonomy" id="402385"/>
    <lineage>
        <taxon>Bacteria</taxon>
        <taxon>Pseudomonadati</taxon>
        <taxon>Pseudomonadota</taxon>
        <taxon>Gammaproteobacteria</taxon>
        <taxon>Oceanospirillales</taxon>
        <taxon>Halomonadaceae</taxon>
        <taxon>Kushneria</taxon>
    </lineage>
</organism>
<dbReference type="Proteomes" id="UP000199046">
    <property type="component" value="Unassembled WGS sequence"/>
</dbReference>
<dbReference type="PANTHER" id="PTHR42733:SF12">
    <property type="entry name" value="PROTEINASE"/>
    <property type="match status" value="1"/>
</dbReference>
<dbReference type="InterPro" id="IPR006286">
    <property type="entry name" value="C56_PfpI-like"/>
</dbReference>
<comment type="similarity">
    <text evidence="1">Belongs to the peptidase C56 family.</text>
</comment>
<dbReference type="NCBIfam" id="TIGR01382">
    <property type="entry name" value="PfpI"/>
    <property type="match status" value="1"/>
</dbReference>
<dbReference type="PROSITE" id="PS51276">
    <property type="entry name" value="PEPTIDASE_C56_PFPI"/>
    <property type="match status" value="1"/>
</dbReference>
<sequence length="187" mass="20514">MSQDLMGVRVAIMATDGFEESELAVPQATLAAEGVEVHIVSPERGTIRAWAETQWGEDYSVDKSLDEVSSHDYQALVLPGGVLNPDHLRTNEKALTFARGFFDEGKPVGAICHAAWTLINAGVVDGRRMTSVPALRKDLENAGAKWEDSEVVCDSAFVTSRLPKDLDAFCSKLIEEIHEGRHRKQHA</sequence>
<dbReference type="AlphaFoldDB" id="A0A1I1LRN3"/>
<evidence type="ECO:0000256" key="1">
    <source>
        <dbReference type="ARBA" id="ARBA00008542"/>
    </source>
</evidence>